<organism evidence="2 3">
    <name type="scientific">Moraxella cuniculi DSM 21768</name>
    <dbReference type="NCBI Taxonomy" id="1122245"/>
    <lineage>
        <taxon>Bacteria</taxon>
        <taxon>Pseudomonadati</taxon>
        <taxon>Pseudomonadota</taxon>
        <taxon>Gammaproteobacteria</taxon>
        <taxon>Moraxellales</taxon>
        <taxon>Moraxellaceae</taxon>
        <taxon>Moraxella</taxon>
    </lineage>
</organism>
<keyword evidence="1" id="KW-1133">Transmembrane helix</keyword>
<feature type="transmembrane region" description="Helical" evidence="1">
    <location>
        <begin position="79"/>
        <end position="101"/>
    </location>
</feature>
<sequence>MLRLPFLEETTPPPFYQSQISSKTRTRLDRAFIGHRSQAYYLKRFAQFDAAGRLHPRWNWAAFFMTFGWLLYRKRYLDCVVYCVAGWSFIKVNIVLILAMAEYTLVGFLPESYQWGVRIAIALMVWLFWAAMVARWADAYYYRMARREIADVLEWYDDETSQTQHLAREGGVSLFGMSVAFAIFGLLLAVIVRQFVPLYVQQKQEQLLFDVYAQTHAVAKRVEVLLAKTGKCPTTLPVSNAYHRADIAVVDRVDGIKTDCAVQATVVDTPFLLSYLKGRTLTLYSLRPQAQDDAQKSNETQQISWRCQSSLNKKQTPKRCIG</sequence>
<gene>
    <name evidence="2" type="ORF">SAMN02745664_11046</name>
</gene>
<name>A0A1N7F6M7_9GAMM</name>
<accession>A0A1N7F6M7</accession>
<proteinExistence type="predicted"/>
<dbReference type="EMBL" id="FTNU01000010">
    <property type="protein sequence ID" value="SIR96027.1"/>
    <property type="molecule type" value="Genomic_DNA"/>
</dbReference>
<evidence type="ECO:0000256" key="1">
    <source>
        <dbReference type="SAM" id="Phobius"/>
    </source>
</evidence>
<reference evidence="3" key="1">
    <citation type="submission" date="2017-01" db="EMBL/GenBank/DDBJ databases">
        <authorList>
            <person name="Varghese N."/>
            <person name="Submissions S."/>
        </authorList>
    </citation>
    <scope>NUCLEOTIDE SEQUENCE [LARGE SCALE GENOMIC DNA]</scope>
    <source>
        <strain evidence="3">DSM 21768</strain>
    </source>
</reference>
<dbReference type="Proteomes" id="UP000187495">
    <property type="component" value="Unassembled WGS sequence"/>
</dbReference>
<keyword evidence="1" id="KW-0472">Membrane</keyword>
<protein>
    <recommendedName>
        <fullName evidence="4">DUF2628 domain-containing protein</fullName>
    </recommendedName>
</protein>
<feature type="transmembrane region" description="Helical" evidence="1">
    <location>
        <begin position="174"/>
        <end position="196"/>
    </location>
</feature>
<evidence type="ECO:0000313" key="2">
    <source>
        <dbReference type="EMBL" id="SIR96027.1"/>
    </source>
</evidence>
<keyword evidence="3" id="KW-1185">Reference proteome</keyword>
<dbReference type="AlphaFoldDB" id="A0A1N7F6M7"/>
<keyword evidence="1" id="KW-0812">Transmembrane</keyword>
<feature type="transmembrane region" description="Helical" evidence="1">
    <location>
        <begin position="57"/>
        <end position="72"/>
    </location>
</feature>
<dbReference type="RefSeq" id="WP_076555494.1">
    <property type="nucleotide sequence ID" value="NZ_FTNU01000010.1"/>
</dbReference>
<feature type="transmembrane region" description="Helical" evidence="1">
    <location>
        <begin position="113"/>
        <end position="137"/>
    </location>
</feature>
<evidence type="ECO:0008006" key="4">
    <source>
        <dbReference type="Google" id="ProtNLM"/>
    </source>
</evidence>
<evidence type="ECO:0000313" key="3">
    <source>
        <dbReference type="Proteomes" id="UP000187495"/>
    </source>
</evidence>